<dbReference type="InterPro" id="IPR050613">
    <property type="entry name" value="Sec_Metabolite_Reg"/>
</dbReference>
<accession>A0A8H4KKQ9</accession>
<dbReference type="SMART" id="SM00906">
    <property type="entry name" value="Fungal_trans"/>
    <property type="match status" value="1"/>
</dbReference>
<dbReference type="GO" id="GO:0003677">
    <property type="term" value="F:DNA binding"/>
    <property type="evidence" value="ECO:0007669"/>
    <property type="project" value="InterPro"/>
</dbReference>
<sequence>MVIIRGQVTTWQDSSQTATYQELSQENDRLRQEIQALKAQKYAQTSSPQAHPVRNRQLLDHFEYTPPELDDELWQTLASSSNIKSSSVFEWADIILPNVDCSKKLVDFDLTWNSWVHYAVEYPQFKEQSDALVDSLENGSLLDQSNAPWLAVYFSVLGTALLMMEDDDAQRLPLPSGLTVEEISRNWYDAAIFCLNKADFLRFPNIHTVQAMAVLNMNFNNRGDAEMGHHLQASALRIAQRMRLGEVGSEGTGQHLSPEGERRLWWTLVICEWLNITHQSPIIDDSDFDVPLPSVSQLSVQGDLVDPVHYHIFMARTSQVIYKFRISLKYGNKSLENIVTIVKTADEELAGIINTLPRHLQPESDSDTDIEIQALEAAQPWIKWQRYDITVVLLHLRMHINRTLQKQWMSSPNEYHWARTVSVTSAMSLIWINRSWDQPASMRKQWYVTNSYHYRYPAY</sequence>
<dbReference type="AlphaFoldDB" id="A0A8H4KKQ9"/>
<keyword evidence="2" id="KW-0539">Nucleus</keyword>
<gene>
    <name evidence="4" type="ORF">F53441_4992</name>
</gene>
<dbReference type="GO" id="GO:0006351">
    <property type="term" value="P:DNA-templated transcription"/>
    <property type="evidence" value="ECO:0007669"/>
    <property type="project" value="InterPro"/>
</dbReference>
<comment type="subcellular location">
    <subcellularLocation>
        <location evidence="1">Nucleus</location>
    </subcellularLocation>
</comment>
<evidence type="ECO:0000256" key="2">
    <source>
        <dbReference type="ARBA" id="ARBA00023242"/>
    </source>
</evidence>
<dbReference type="Pfam" id="PF04082">
    <property type="entry name" value="Fungal_trans"/>
    <property type="match status" value="1"/>
</dbReference>
<protein>
    <recommendedName>
        <fullName evidence="3">Xylanolytic transcriptional activator regulatory domain-containing protein</fullName>
    </recommendedName>
</protein>
<evidence type="ECO:0000259" key="3">
    <source>
        <dbReference type="SMART" id="SM00906"/>
    </source>
</evidence>
<dbReference type="GO" id="GO:0005634">
    <property type="term" value="C:nucleus"/>
    <property type="evidence" value="ECO:0007669"/>
    <property type="project" value="UniProtKB-SubCell"/>
</dbReference>
<dbReference type="InterPro" id="IPR007219">
    <property type="entry name" value="XnlR_reg_dom"/>
</dbReference>
<name>A0A8H4KKQ9_9HYPO</name>
<comment type="caution">
    <text evidence="4">The sequence shown here is derived from an EMBL/GenBank/DDBJ whole genome shotgun (WGS) entry which is preliminary data.</text>
</comment>
<proteinExistence type="predicted"/>
<keyword evidence="5" id="KW-1185">Reference proteome</keyword>
<evidence type="ECO:0000256" key="1">
    <source>
        <dbReference type="ARBA" id="ARBA00004123"/>
    </source>
</evidence>
<reference evidence="4" key="1">
    <citation type="submission" date="2020-01" db="EMBL/GenBank/DDBJ databases">
        <title>Identification and distribution of gene clusters putatively required for synthesis of sphingolipid metabolism inhibitors in phylogenetically diverse species of the filamentous fungus Fusarium.</title>
        <authorList>
            <person name="Kim H.-S."/>
            <person name="Busman M."/>
            <person name="Brown D.W."/>
            <person name="Divon H."/>
            <person name="Uhlig S."/>
            <person name="Proctor R.H."/>
        </authorList>
    </citation>
    <scope>NUCLEOTIDE SEQUENCE</scope>
    <source>
        <strain evidence="4">NRRL 53441</strain>
    </source>
</reference>
<evidence type="ECO:0000313" key="5">
    <source>
        <dbReference type="Proteomes" id="UP000605986"/>
    </source>
</evidence>
<organism evidence="4 5">
    <name type="scientific">Fusarium austroafricanum</name>
    <dbReference type="NCBI Taxonomy" id="2364996"/>
    <lineage>
        <taxon>Eukaryota</taxon>
        <taxon>Fungi</taxon>
        <taxon>Dikarya</taxon>
        <taxon>Ascomycota</taxon>
        <taxon>Pezizomycotina</taxon>
        <taxon>Sordariomycetes</taxon>
        <taxon>Hypocreomycetidae</taxon>
        <taxon>Hypocreales</taxon>
        <taxon>Nectriaceae</taxon>
        <taxon>Fusarium</taxon>
        <taxon>Fusarium concolor species complex</taxon>
    </lineage>
</organism>
<dbReference type="GO" id="GO:0008270">
    <property type="term" value="F:zinc ion binding"/>
    <property type="evidence" value="ECO:0007669"/>
    <property type="project" value="InterPro"/>
</dbReference>
<dbReference type="PANTHER" id="PTHR31001">
    <property type="entry name" value="UNCHARACTERIZED TRANSCRIPTIONAL REGULATORY PROTEIN"/>
    <property type="match status" value="1"/>
</dbReference>
<dbReference type="OrthoDB" id="1747771at2759"/>
<dbReference type="PANTHER" id="PTHR31001:SF90">
    <property type="entry name" value="CENTROMERE DNA-BINDING PROTEIN COMPLEX CBF3 SUBUNIT B"/>
    <property type="match status" value="1"/>
</dbReference>
<dbReference type="Proteomes" id="UP000605986">
    <property type="component" value="Unassembled WGS sequence"/>
</dbReference>
<dbReference type="CDD" id="cd12148">
    <property type="entry name" value="fungal_TF_MHR"/>
    <property type="match status" value="1"/>
</dbReference>
<feature type="domain" description="Xylanolytic transcriptional activator regulatory" evidence="3">
    <location>
        <begin position="228"/>
        <end position="299"/>
    </location>
</feature>
<evidence type="ECO:0000313" key="4">
    <source>
        <dbReference type="EMBL" id="KAF4452061.1"/>
    </source>
</evidence>
<dbReference type="EMBL" id="JAADJG010000200">
    <property type="protein sequence ID" value="KAF4452061.1"/>
    <property type="molecule type" value="Genomic_DNA"/>
</dbReference>